<dbReference type="EMBL" id="BX548174">
    <property type="protein sequence ID" value="CAP16352.1"/>
    <property type="molecule type" value="Genomic_DNA"/>
</dbReference>
<dbReference type="STRING" id="59919.PMM1848"/>
<name>A8WI65_PROMP</name>
<dbReference type="AlphaFoldDB" id="A8WI65"/>
<dbReference type="KEGG" id="pmm:PMM1848"/>
<proteinExistence type="predicted"/>
<gene>
    <name evidence="1" type="ordered locus">PMM1848</name>
</gene>
<evidence type="ECO:0000313" key="1">
    <source>
        <dbReference type="EMBL" id="CAP16352.1"/>
    </source>
</evidence>
<protein>
    <submittedName>
        <fullName evidence="1">Uncharacterized protein</fullName>
    </submittedName>
</protein>
<reference evidence="1 2" key="1">
    <citation type="journal article" date="2003" name="Nature">
        <title>Genome divergence in two Prochlorococcus ecotypes reflects oceanic niche differentiation.</title>
        <authorList>
            <person name="Rocap G."/>
            <person name="Larimer F.W."/>
            <person name="Lamerdin J.E."/>
            <person name="Malfatti S."/>
            <person name="Chain P."/>
            <person name="Ahlgren N.A."/>
            <person name="Arellano A."/>
            <person name="Coleman M."/>
            <person name="Hauser L."/>
            <person name="Hess W.R."/>
            <person name="Johnson Z.I."/>
            <person name="Land M.L."/>
            <person name="Lindell D."/>
            <person name="Post A.F."/>
            <person name="Regala W."/>
            <person name="Shah M."/>
            <person name="Shaw S.L."/>
            <person name="Steglich C."/>
            <person name="Sullivan M.B."/>
            <person name="Ting C.S."/>
            <person name="Tolonen A."/>
            <person name="Webb E.A."/>
            <person name="Zinser E.R."/>
            <person name="Chisholm S.W."/>
        </authorList>
    </citation>
    <scope>NUCLEOTIDE SEQUENCE [LARGE SCALE GENOMIC DNA]</scope>
    <source>
        <strain evidence="2">CCMP1986 / NIES-2087 / MED4</strain>
    </source>
</reference>
<accession>A8WI65</accession>
<dbReference type="HOGENOM" id="CLU_2864278_0_0_3"/>
<sequence length="64" mass="7396">MLLEQKVKEVKSESPLIFSKSITSLAAKGINFFRSLNLKYKLVIQSKFQKSKQKSKICTKLNLY</sequence>
<dbReference type="Proteomes" id="UP000001026">
    <property type="component" value="Chromosome"/>
</dbReference>
<organism evidence="1 2">
    <name type="scientific">Prochlorococcus marinus subsp. pastoris (strain CCMP1986 / NIES-2087 / MED4)</name>
    <dbReference type="NCBI Taxonomy" id="59919"/>
    <lineage>
        <taxon>Bacteria</taxon>
        <taxon>Bacillati</taxon>
        <taxon>Cyanobacteriota</taxon>
        <taxon>Cyanophyceae</taxon>
        <taxon>Synechococcales</taxon>
        <taxon>Prochlorococcaceae</taxon>
        <taxon>Prochlorococcus</taxon>
    </lineage>
</organism>
<evidence type="ECO:0000313" key="2">
    <source>
        <dbReference type="Proteomes" id="UP000001026"/>
    </source>
</evidence>